<dbReference type="EMBL" id="CP025570">
    <property type="protein sequence ID" value="AZZ40263.1"/>
    <property type="molecule type" value="Genomic_DNA"/>
</dbReference>
<dbReference type="RefSeq" id="WP_097799462.1">
    <property type="nucleotide sequence ID" value="NZ_CP025570.1"/>
</dbReference>
<dbReference type="Pfam" id="PF13439">
    <property type="entry name" value="Glyco_transf_4"/>
    <property type="match status" value="1"/>
</dbReference>
<keyword evidence="1" id="KW-0328">Glycosyltransferase</keyword>
<dbReference type="CDD" id="cd03801">
    <property type="entry name" value="GT4_PimA-like"/>
    <property type="match status" value="1"/>
</dbReference>
<reference evidence="5" key="1">
    <citation type="submission" date="2017-12" db="EMBL/GenBank/DDBJ databases">
        <title>Whole genome sequencing of Acidipropionibacterium jensenii strains JS279 and JS280.</title>
        <authorList>
            <person name="Deptula P."/>
            <person name="Laine P."/>
            <person name="Smolander O.-P."/>
            <person name="Paulin L."/>
            <person name="Auvinen P."/>
            <person name="Varmanen P."/>
        </authorList>
    </citation>
    <scope>NUCLEOTIDE SEQUENCE [LARGE SCALE GENOMIC DNA]</scope>
    <source>
        <strain evidence="5">JS280</strain>
    </source>
</reference>
<dbReference type="PANTHER" id="PTHR12526">
    <property type="entry name" value="GLYCOSYLTRANSFERASE"/>
    <property type="match status" value="1"/>
</dbReference>
<evidence type="ECO:0000313" key="4">
    <source>
        <dbReference type="EMBL" id="AZZ40263.1"/>
    </source>
</evidence>
<evidence type="ECO:0000313" key="5">
    <source>
        <dbReference type="Proteomes" id="UP000285875"/>
    </source>
</evidence>
<dbReference type="InterPro" id="IPR028098">
    <property type="entry name" value="Glyco_trans_4-like_N"/>
</dbReference>
<gene>
    <name evidence="4" type="ORF">C0Z10_11480</name>
</gene>
<dbReference type="GO" id="GO:0016757">
    <property type="term" value="F:glycosyltransferase activity"/>
    <property type="evidence" value="ECO:0007669"/>
    <property type="project" value="UniProtKB-KW"/>
</dbReference>
<dbReference type="PANTHER" id="PTHR12526:SF635">
    <property type="entry name" value="GLYCOSYL TRANSFERASE GROUP 1"/>
    <property type="match status" value="1"/>
</dbReference>
<dbReference type="KEGG" id="aji:C0Z10_11480"/>
<sequence>MTRPVALVCSPDPRDGRIALRVRRLARALGDAGQPVVIWVADAPDRPAGRGGRAHEWKRDSTTGETSVAIPVRHLPSPLPGSTIRSRVWGSRAVGNASREWQHALRVDRPALLDVQGFGSGGVYALSLARREKTPLVVSSAGETLDRGPRGVDRQPGLLKPFVQAIRQASALTAISHPVRDDLHLRFGAEGVVVIPDGVDPAIDVSFGWSDIPWRIDGRRVVFAAGAVDARSGFDLLVGAAGRSTVAHRLVIGGDGSALAGLKEWSKRIGGAASIEWAGPLSARQIAAGMDHADVVVLPNRVNTDVSEIVSAWKIGTPLVASATAGAVSVIHHGMDGLLAPLGQSASLAECVGRLLIDHRLAEGLVAEGKRRVASLSWETTAERYREVFQLA</sequence>
<evidence type="ECO:0000256" key="2">
    <source>
        <dbReference type="ARBA" id="ARBA00022679"/>
    </source>
</evidence>
<evidence type="ECO:0000259" key="3">
    <source>
        <dbReference type="Pfam" id="PF13439"/>
    </source>
</evidence>
<dbReference type="Proteomes" id="UP000285875">
    <property type="component" value="Chromosome"/>
</dbReference>
<dbReference type="SUPFAM" id="SSF53756">
    <property type="entry name" value="UDP-Glycosyltransferase/glycogen phosphorylase"/>
    <property type="match status" value="1"/>
</dbReference>
<keyword evidence="2" id="KW-0808">Transferase</keyword>
<dbReference type="Pfam" id="PF13692">
    <property type="entry name" value="Glyco_trans_1_4"/>
    <property type="match status" value="1"/>
</dbReference>
<protein>
    <recommendedName>
        <fullName evidence="3">Glycosyltransferase subfamily 4-like N-terminal domain-containing protein</fullName>
    </recommendedName>
</protein>
<organism evidence="4 5">
    <name type="scientific">Acidipropionibacterium jensenii</name>
    <dbReference type="NCBI Taxonomy" id="1749"/>
    <lineage>
        <taxon>Bacteria</taxon>
        <taxon>Bacillati</taxon>
        <taxon>Actinomycetota</taxon>
        <taxon>Actinomycetes</taxon>
        <taxon>Propionibacteriales</taxon>
        <taxon>Propionibacteriaceae</taxon>
        <taxon>Acidipropionibacterium</taxon>
    </lineage>
</organism>
<accession>A0A3Q9UKE3</accession>
<name>A0A3Q9UKE3_9ACTN</name>
<dbReference type="Gene3D" id="3.40.50.2000">
    <property type="entry name" value="Glycogen Phosphorylase B"/>
    <property type="match status" value="2"/>
</dbReference>
<dbReference type="AlphaFoldDB" id="A0A3Q9UKE3"/>
<evidence type="ECO:0000256" key="1">
    <source>
        <dbReference type="ARBA" id="ARBA00022676"/>
    </source>
</evidence>
<feature type="domain" description="Glycosyltransferase subfamily 4-like N-terminal" evidence="3">
    <location>
        <begin position="21"/>
        <end position="202"/>
    </location>
</feature>
<proteinExistence type="predicted"/>